<accession>G3UKW7</accession>
<proteinExistence type="predicted"/>
<dbReference type="eggNOG" id="ENOG502TM78">
    <property type="taxonomic scope" value="Eukaryota"/>
</dbReference>
<dbReference type="Ensembl" id="ENSLAFT00000033012.1">
    <property type="protein sequence ID" value="ENSLAFP00000028476.1"/>
    <property type="gene ID" value="ENSLAFG00000025567.1"/>
</dbReference>
<reference evidence="1 2" key="1">
    <citation type="submission" date="2009-06" db="EMBL/GenBank/DDBJ databases">
        <title>The Genome Sequence of Loxodonta africana (African elephant).</title>
        <authorList>
            <person name="Di Palma F."/>
            <person name="Heiman D."/>
            <person name="Young S."/>
            <person name="Johnson J."/>
            <person name="Lander E.S."/>
            <person name="Lindblad-Toh K."/>
        </authorList>
    </citation>
    <scope>NUCLEOTIDE SEQUENCE [LARGE SCALE GENOMIC DNA]</scope>
    <source>
        <strain evidence="1 2">Isolate ISIS603380</strain>
    </source>
</reference>
<keyword evidence="2" id="KW-1185">Reference proteome</keyword>
<reference evidence="1" key="2">
    <citation type="submission" date="2025-08" db="UniProtKB">
        <authorList>
            <consortium name="Ensembl"/>
        </authorList>
    </citation>
    <scope>IDENTIFICATION</scope>
    <source>
        <strain evidence="1">Isolate ISIS603380</strain>
    </source>
</reference>
<dbReference type="HOGENOM" id="CLU_2910107_0_0_1"/>
<sequence>WRHSWAEQDLLQTTTRETESIWFNRCPSRQAPEELAANPAMLEASSAAQPISDITAFSFLSPALVS</sequence>
<evidence type="ECO:0000313" key="2">
    <source>
        <dbReference type="Proteomes" id="UP000007646"/>
    </source>
</evidence>
<reference evidence="1" key="3">
    <citation type="submission" date="2025-09" db="UniProtKB">
        <authorList>
            <consortium name="Ensembl"/>
        </authorList>
    </citation>
    <scope>IDENTIFICATION</scope>
    <source>
        <strain evidence="1">Isolate ISIS603380</strain>
    </source>
</reference>
<protein>
    <submittedName>
        <fullName evidence="1">Uncharacterized protein</fullName>
    </submittedName>
</protein>
<evidence type="ECO:0000313" key="1">
    <source>
        <dbReference type="Ensembl" id="ENSLAFP00000028476.1"/>
    </source>
</evidence>
<organism evidence="1 2">
    <name type="scientific">Loxodonta africana</name>
    <name type="common">African elephant</name>
    <dbReference type="NCBI Taxonomy" id="9785"/>
    <lineage>
        <taxon>Eukaryota</taxon>
        <taxon>Metazoa</taxon>
        <taxon>Chordata</taxon>
        <taxon>Craniata</taxon>
        <taxon>Vertebrata</taxon>
        <taxon>Euteleostomi</taxon>
        <taxon>Mammalia</taxon>
        <taxon>Eutheria</taxon>
        <taxon>Afrotheria</taxon>
        <taxon>Proboscidea</taxon>
        <taxon>Elephantidae</taxon>
        <taxon>Loxodonta</taxon>
    </lineage>
</organism>
<dbReference type="OMA" id="ESIWLNR"/>
<dbReference type="InParanoid" id="G3UKW7"/>
<dbReference type="GeneTree" id="ENSGT00390000013406"/>
<name>G3UKW7_LOXAF</name>
<dbReference type="Proteomes" id="UP000007646">
    <property type="component" value="Unassembled WGS sequence"/>
</dbReference>
<dbReference type="AlphaFoldDB" id="G3UKW7"/>